<dbReference type="SUPFAM" id="SSF116734">
    <property type="entry name" value="DNA methylase specificity domain"/>
    <property type="match status" value="2"/>
</dbReference>
<dbReference type="CDD" id="cd17260">
    <property type="entry name" value="RMtype1_S_EcoEI-TRD1-CR1_like"/>
    <property type="match status" value="1"/>
</dbReference>
<comment type="similarity">
    <text evidence="1">Belongs to the type-I restriction system S methylase family.</text>
</comment>
<dbReference type="InterPro" id="IPR051212">
    <property type="entry name" value="Type-I_RE_S_subunit"/>
</dbReference>
<dbReference type="Proteomes" id="UP000256710">
    <property type="component" value="Unassembled WGS sequence"/>
</dbReference>
<protein>
    <submittedName>
        <fullName evidence="6">Restriction modification system DNA specificity domain-containing protein</fullName>
    </submittedName>
</protein>
<dbReference type="InterPro" id="IPR000055">
    <property type="entry name" value="Restrct_endonuc_typeI_TRD"/>
</dbReference>
<keyword evidence="7" id="KW-1185">Reference proteome</keyword>
<evidence type="ECO:0000256" key="1">
    <source>
        <dbReference type="ARBA" id="ARBA00010923"/>
    </source>
</evidence>
<dbReference type="Gene3D" id="3.90.220.20">
    <property type="entry name" value="DNA methylase specificity domains"/>
    <property type="match status" value="2"/>
</dbReference>
<dbReference type="EMBL" id="OFTC01000001">
    <property type="protein sequence ID" value="SOZ34141.1"/>
    <property type="molecule type" value="Genomic_DNA"/>
</dbReference>
<evidence type="ECO:0000259" key="5">
    <source>
        <dbReference type="Pfam" id="PF01420"/>
    </source>
</evidence>
<proteinExistence type="inferred from homology"/>
<dbReference type="Pfam" id="PF01420">
    <property type="entry name" value="Methylase_S"/>
    <property type="match status" value="1"/>
</dbReference>
<organism evidence="6 7">
    <name type="scientific">Cupriavidus neocaledonicus</name>
    <dbReference type="NCBI Taxonomy" id="1040979"/>
    <lineage>
        <taxon>Bacteria</taxon>
        <taxon>Pseudomonadati</taxon>
        <taxon>Pseudomonadota</taxon>
        <taxon>Betaproteobacteria</taxon>
        <taxon>Burkholderiales</taxon>
        <taxon>Burkholderiaceae</taxon>
        <taxon>Cupriavidus</taxon>
    </lineage>
</organism>
<evidence type="ECO:0000313" key="6">
    <source>
        <dbReference type="EMBL" id="SOZ34141.1"/>
    </source>
</evidence>
<feature type="coiled-coil region" evidence="4">
    <location>
        <begin position="437"/>
        <end position="474"/>
    </location>
</feature>
<dbReference type="PANTHER" id="PTHR43140:SF1">
    <property type="entry name" value="TYPE I RESTRICTION ENZYME ECOKI SPECIFICITY SUBUNIT"/>
    <property type="match status" value="1"/>
</dbReference>
<dbReference type="PANTHER" id="PTHR43140">
    <property type="entry name" value="TYPE-1 RESTRICTION ENZYME ECOKI SPECIFICITY PROTEIN"/>
    <property type="match status" value="1"/>
</dbReference>
<keyword evidence="3" id="KW-0238">DNA-binding</keyword>
<sequence length="507" mass="56755">MMAEHSTELPDSWRSTELSEIAVINPTIDKASIPNTLEVSFVPMPAVEAGTGVINVSQTRLFGEVKKGYTPFQEGDVLFAKITPCMENGKMAVVPQLKGGVGFGSTEFHVLRPHPGISKNYLYYYVSSESFRREAEHNMSGAVGQRRVTTPYLTTRKLPLPPEQEQKRIVAKIEELFFELDRGIESLKTAQAQLKVYRQVLLKHAFEGKLTAQWRVDNADKLETADDLLKRIKQERTQRYQQQLAEWENGGAQGSKPKAPKDLSAIAADELTELPKIPTGWKWIRPEEICAQEPYAIGIGPFGSNLKVSDYRESGVPLIFVKNITRSDFASDLKFIDDSKYAELTPHSVKALDLLITKMGDPPGDCEIYPEGSPNAVLTADCLKFRLWNEFANRKLYKFCINSNLIKRQLGLITKGVAQKKISVERFKTICLPFFCVEEQNVLLQELEAKLSECDQLEQALTSTLQQAAALRQSILKKAFAGQLVPQDPNDEPASALLARIKAEYSA</sequence>
<accession>A0ABY1UVC2</accession>
<dbReference type="InterPro" id="IPR044946">
    <property type="entry name" value="Restrct_endonuc_typeI_TRD_sf"/>
</dbReference>
<evidence type="ECO:0000256" key="2">
    <source>
        <dbReference type="ARBA" id="ARBA00022747"/>
    </source>
</evidence>
<gene>
    <name evidence="6" type="ORF">CBM2605_A10025</name>
</gene>
<evidence type="ECO:0000256" key="4">
    <source>
        <dbReference type="SAM" id="Coils"/>
    </source>
</evidence>
<dbReference type="RefSeq" id="WP_081610750.1">
    <property type="nucleotide sequence ID" value="NZ_AQUR01000099.1"/>
</dbReference>
<evidence type="ECO:0000313" key="7">
    <source>
        <dbReference type="Proteomes" id="UP000256710"/>
    </source>
</evidence>
<name>A0ABY1UVC2_9BURK</name>
<keyword evidence="2" id="KW-0680">Restriction system</keyword>
<evidence type="ECO:0000256" key="3">
    <source>
        <dbReference type="ARBA" id="ARBA00023125"/>
    </source>
</evidence>
<feature type="domain" description="Type I restriction modification DNA specificity" evidence="5">
    <location>
        <begin position="10"/>
        <end position="179"/>
    </location>
</feature>
<comment type="caution">
    <text evidence="6">The sequence shown here is derived from an EMBL/GenBank/DDBJ whole genome shotgun (WGS) entry which is preliminary data.</text>
</comment>
<reference evidence="6 7" key="1">
    <citation type="submission" date="2018-01" db="EMBL/GenBank/DDBJ databases">
        <authorList>
            <person name="Clerissi C."/>
        </authorList>
    </citation>
    <scope>NUCLEOTIDE SEQUENCE [LARGE SCALE GENOMIC DNA]</scope>
    <source>
        <strain evidence="6">Cupriavidus taiwanensis STM 6082</strain>
    </source>
</reference>
<keyword evidence="4" id="KW-0175">Coiled coil</keyword>